<dbReference type="EMBL" id="CP036349">
    <property type="protein sequence ID" value="QDV72016.1"/>
    <property type="molecule type" value="Genomic_DNA"/>
</dbReference>
<keyword evidence="5" id="KW-0560">Oxidoreductase</keyword>
<evidence type="ECO:0000259" key="4">
    <source>
        <dbReference type="Pfam" id="PF01593"/>
    </source>
</evidence>
<proteinExistence type="predicted"/>
<evidence type="ECO:0000256" key="1">
    <source>
        <dbReference type="ARBA" id="ARBA00037217"/>
    </source>
</evidence>
<dbReference type="GO" id="GO:0016491">
    <property type="term" value="F:oxidoreductase activity"/>
    <property type="evidence" value="ECO:0007669"/>
    <property type="project" value="UniProtKB-KW"/>
</dbReference>
<dbReference type="Gene3D" id="3.50.50.60">
    <property type="entry name" value="FAD/NAD(P)-binding domain"/>
    <property type="match status" value="2"/>
</dbReference>
<reference evidence="5 6" key="1">
    <citation type="submission" date="2019-02" db="EMBL/GenBank/DDBJ databases">
        <title>Deep-cultivation of Planctomycetes and their phenomic and genomic characterization uncovers novel biology.</title>
        <authorList>
            <person name="Wiegand S."/>
            <person name="Jogler M."/>
            <person name="Boedeker C."/>
            <person name="Pinto D."/>
            <person name="Vollmers J."/>
            <person name="Rivas-Marin E."/>
            <person name="Kohn T."/>
            <person name="Peeters S.H."/>
            <person name="Heuer A."/>
            <person name="Rast P."/>
            <person name="Oberbeckmann S."/>
            <person name="Bunk B."/>
            <person name="Jeske O."/>
            <person name="Meyerdierks A."/>
            <person name="Storesund J.E."/>
            <person name="Kallscheuer N."/>
            <person name="Luecker S."/>
            <person name="Lage O.M."/>
            <person name="Pohl T."/>
            <person name="Merkel B.J."/>
            <person name="Hornburger P."/>
            <person name="Mueller R.-W."/>
            <person name="Bruemmer F."/>
            <person name="Labrenz M."/>
            <person name="Spormann A.M."/>
            <person name="Op den Camp H."/>
            <person name="Overmann J."/>
            <person name="Amann R."/>
            <person name="Jetten M.S.M."/>
            <person name="Mascher T."/>
            <person name="Medema M.H."/>
            <person name="Devos D.P."/>
            <person name="Kaster A.-K."/>
            <person name="Ovreas L."/>
            <person name="Rohde M."/>
            <person name="Galperin M.Y."/>
            <person name="Jogler C."/>
        </authorList>
    </citation>
    <scope>NUCLEOTIDE SEQUENCE [LARGE SCALE GENOMIC DNA]</scope>
    <source>
        <strain evidence="5 6">Spa11</strain>
    </source>
</reference>
<keyword evidence="6" id="KW-1185">Reference proteome</keyword>
<dbReference type="Proteomes" id="UP000316426">
    <property type="component" value="Chromosome"/>
</dbReference>
<dbReference type="Pfam" id="PF01593">
    <property type="entry name" value="Amino_oxidase"/>
    <property type="match status" value="1"/>
</dbReference>
<organism evidence="5 6">
    <name type="scientific">Botrimarina mediterranea</name>
    <dbReference type="NCBI Taxonomy" id="2528022"/>
    <lineage>
        <taxon>Bacteria</taxon>
        <taxon>Pseudomonadati</taxon>
        <taxon>Planctomycetota</taxon>
        <taxon>Planctomycetia</taxon>
        <taxon>Pirellulales</taxon>
        <taxon>Lacipirellulaceae</taxon>
        <taxon>Botrimarina</taxon>
    </lineage>
</organism>
<dbReference type="SUPFAM" id="SSF51905">
    <property type="entry name" value="FAD/NAD(P)-binding domain"/>
    <property type="match status" value="1"/>
</dbReference>
<evidence type="ECO:0000313" key="6">
    <source>
        <dbReference type="Proteomes" id="UP000316426"/>
    </source>
</evidence>
<sequence length="543" mass="58232">MAASSNSYDAIVIGGGHNGLVCACYLAKAGKRVVVLERRHVLGGAATTEELWPGYKVSTAAYVISLFLPEIIRDLKLKENGFAVLPRTPSSFTPLPDGRSLLMGPDAELCRREIGQFSTKDAEAYPRYESLLERVAAVLEPTLSQAAPDPLPLPRSWRKIGFAKRLRDGAKMWRMHQTLKHLGKDQPAAVELLTGAARPILERWFESEVLKTTLATDAIIGAFTSISSPGSAYVLLHHVMGEAGGARGVWGYVQGGMGSLSNALAKVGEQLGVTVRREASVASINEANGKVTGVTLEDGSTISAPIVASSVDAHLTFEKFLQPSSLPADFREAVANIDYASASMKVNLALSEPPNFTARPSAPGEVAPHHHGTMHISPTLDYLEQAYHDARLGKPAEEPIVEATMATSVDNSIAPPGKHLLSCFVQYAPYKLRDGNWDDIKDAFADKVVAKIAEYAPNVPAAIEHRQVLSPLDIERVYGLTGGNIMQGAMNANQLFCFRPIAGWADHRTPLKGLYLCGAASHPGGGVMGACGKNAAQEILRDR</sequence>
<feature type="domain" description="Amine oxidase" evidence="4">
    <location>
        <begin position="19"/>
        <end position="540"/>
    </location>
</feature>
<dbReference type="KEGG" id="bmei:Spa11_01860"/>
<evidence type="ECO:0000256" key="3">
    <source>
        <dbReference type="ARBA" id="ARBA00040298"/>
    </source>
</evidence>
<dbReference type="PANTHER" id="PTHR10668">
    <property type="entry name" value="PHYTOENE DEHYDROGENASE"/>
    <property type="match status" value="1"/>
</dbReference>
<dbReference type="AlphaFoldDB" id="A0A518K2H6"/>
<name>A0A518K2H6_9BACT</name>
<evidence type="ECO:0000313" key="5">
    <source>
        <dbReference type="EMBL" id="QDV72016.1"/>
    </source>
</evidence>
<comment type="function">
    <text evidence="1">Probable oxidoreductase that may play a role as regulator of mitochondrial function.</text>
</comment>
<dbReference type="PANTHER" id="PTHR10668:SF103">
    <property type="entry name" value="PYRIDINE NUCLEOTIDE-DISULFIDE OXIDOREDUCTASE DOMAIN-CONTAINING PROTEIN 2"/>
    <property type="match status" value="1"/>
</dbReference>
<dbReference type="InterPro" id="IPR036188">
    <property type="entry name" value="FAD/NAD-bd_sf"/>
</dbReference>
<gene>
    <name evidence="5" type="primary">carA2</name>
    <name evidence="5" type="ORF">Spa11_01860</name>
</gene>
<accession>A0A518K2H6</accession>
<protein>
    <recommendedName>
        <fullName evidence="3">Pyridine nucleotide-disulfide oxidoreductase domain-containing protein 2</fullName>
    </recommendedName>
</protein>
<comment type="subunit">
    <text evidence="2">Interacts with COX5B; this interaction may contribute to localize PYROXD2 to the inner face of the inner mitochondrial membrane.</text>
</comment>
<dbReference type="InterPro" id="IPR002937">
    <property type="entry name" value="Amino_oxidase"/>
</dbReference>
<evidence type="ECO:0000256" key="2">
    <source>
        <dbReference type="ARBA" id="ARBA00038825"/>
    </source>
</evidence>